<comment type="caution">
    <text evidence="3">The sequence shown here is derived from an EMBL/GenBank/DDBJ whole genome shotgun (WGS) entry which is preliminary data.</text>
</comment>
<evidence type="ECO:0000313" key="6">
    <source>
        <dbReference type="Proteomes" id="UP000295058"/>
    </source>
</evidence>
<evidence type="ECO:0000313" key="5">
    <source>
        <dbReference type="Proteomes" id="UP000243640"/>
    </source>
</evidence>
<dbReference type="Gene3D" id="3.40.1440.10">
    <property type="entry name" value="GIY-YIG endonuclease"/>
    <property type="match status" value="1"/>
</dbReference>
<evidence type="ECO:0000313" key="4">
    <source>
        <dbReference type="EMBL" id="TDW56258.1"/>
    </source>
</evidence>
<dbReference type="InterPro" id="IPR000305">
    <property type="entry name" value="GIY-YIG_endonuc"/>
</dbReference>
<sequence>MTDAAFTAQWYLYLLRCRDNSLYGGITLDPVRRCHEHNEVRGRASRYVWARRPATLVWQQPVAGKSVALKLEYRLKRLPRKQKEQLLAQPESWQQLLLAQSGTVGADSIITVE</sequence>
<evidence type="ECO:0000313" key="3">
    <source>
        <dbReference type="EMBL" id="OYD22917.1"/>
    </source>
</evidence>
<evidence type="ECO:0000256" key="1">
    <source>
        <dbReference type="ARBA" id="ARBA00007435"/>
    </source>
</evidence>
<protein>
    <submittedName>
        <fullName evidence="3">Endonuclease</fullName>
    </submittedName>
</protein>
<gene>
    <name evidence="3" type="ORF">B6S09_14375</name>
    <name evidence="4" type="ORF">LY04_03061</name>
</gene>
<dbReference type="AlphaFoldDB" id="A0A235CFW6"/>
<dbReference type="Proteomes" id="UP000295058">
    <property type="component" value="Unassembled WGS sequence"/>
</dbReference>
<feature type="domain" description="GIY-YIG" evidence="2">
    <location>
        <begin position="8"/>
        <end position="85"/>
    </location>
</feature>
<reference evidence="4 6" key="2">
    <citation type="submission" date="2019-03" db="EMBL/GenBank/DDBJ databases">
        <title>Genomic Encyclopedia of Archaeal and Bacterial Type Strains, Phase II (KMG-II): from individual species to whole genera.</title>
        <authorList>
            <person name="Goeker M."/>
        </authorList>
    </citation>
    <scope>NUCLEOTIDE SEQUENCE [LARGE SCALE GENOMIC DNA]</scope>
    <source>
        <strain evidence="4 6">DSM 15594</strain>
    </source>
</reference>
<dbReference type="EMBL" id="NQJF01000012">
    <property type="protein sequence ID" value="OYD22917.1"/>
    <property type="molecule type" value="Genomic_DNA"/>
</dbReference>
<evidence type="ECO:0000259" key="2">
    <source>
        <dbReference type="PROSITE" id="PS50164"/>
    </source>
</evidence>
<dbReference type="OrthoDB" id="9797095at2"/>
<reference evidence="3 5" key="1">
    <citation type="submission" date="2017-08" db="EMBL/GenBank/DDBJ databases">
        <title>Draft Genome Sequence of the Marine Bacterium Oceanimonas baumannii ATCC 700832.</title>
        <authorList>
            <person name="Mcclelland W.D."/>
            <person name="Brennan M.A."/>
            <person name="Trachtenberg A.M."/>
            <person name="Maclea K.S."/>
        </authorList>
    </citation>
    <scope>NUCLEOTIDE SEQUENCE [LARGE SCALE GENOMIC DNA]</scope>
    <source>
        <strain evidence="3 5">ATCC 700832</strain>
    </source>
</reference>
<dbReference type="CDD" id="cd10456">
    <property type="entry name" value="GIY-YIG_UPF0213"/>
    <property type="match status" value="1"/>
</dbReference>
<dbReference type="PANTHER" id="PTHR34477">
    <property type="entry name" value="UPF0213 PROTEIN YHBQ"/>
    <property type="match status" value="1"/>
</dbReference>
<dbReference type="PANTHER" id="PTHR34477:SF1">
    <property type="entry name" value="UPF0213 PROTEIN YHBQ"/>
    <property type="match status" value="1"/>
</dbReference>
<organism evidence="3 5">
    <name type="scientific">Oceanimonas baumannii</name>
    <dbReference type="NCBI Taxonomy" id="129578"/>
    <lineage>
        <taxon>Bacteria</taxon>
        <taxon>Pseudomonadati</taxon>
        <taxon>Pseudomonadota</taxon>
        <taxon>Gammaproteobacteria</taxon>
        <taxon>Aeromonadales</taxon>
        <taxon>Aeromonadaceae</taxon>
        <taxon>Oceanimonas</taxon>
    </lineage>
</organism>
<dbReference type="InterPro" id="IPR050190">
    <property type="entry name" value="UPF0213_domain"/>
</dbReference>
<keyword evidence="3" id="KW-0378">Hydrolase</keyword>
<comment type="similarity">
    <text evidence="1">Belongs to the UPF0213 family.</text>
</comment>
<keyword evidence="3" id="KW-0540">Nuclease</keyword>
<dbReference type="SUPFAM" id="SSF82771">
    <property type="entry name" value="GIY-YIG endonuclease"/>
    <property type="match status" value="1"/>
</dbReference>
<dbReference type="InterPro" id="IPR035901">
    <property type="entry name" value="GIY-YIG_endonuc_sf"/>
</dbReference>
<dbReference type="Pfam" id="PF01541">
    <property type="entry name" value="GIY-YIG"/>
    <property type="match status" value="1"/>
</dbReference>
<keyword evidence="3" id="KW-0255">Endonuclease</keyword>
<dbReference type="EMBL" id="SODO01000015">
    <property type="protein sequence ID" value="TDW56258.1"/>
    <property type="molecule type" value="Genomic_DNA"/>
</dbReference>
<name>A0A235CFW6_9GAMM</name>
<dbReference type="Proteomes" id="UP000243640">
    <property type="component" value="Unassembled WGS sequence"/>
</dbReference>
<dbReference type="GO" id="GO:0004519">
    <property type="term" value="F:endonuclease activity"/>
    <property type="evidence" value="ECO:0007669"/>
    <property type="project" value="UniProtKB-KW"/>
</dbReference>
<dbReference type="RefSeq" id="WP_094279188.1">
    <property type="nucleotide sequence ID" value="NZ_NQJF01000012.1"/>
</dbReference>
<proteinExistence type="inferred from homology"/>
<accession>A0A235CFW6</accession>
<dbReference type="PROSITE" id="PS50164">
    <property type="entry name" value="GIY_YIG"/>
    <property type="match status" value="1"/>
</dbReference>
<keyword evidence="6" id="KW-1185">Reference proteome</keyword>